<protein>
    <submittedName>
        <fullName evidence="2">Uncharacterized protein</fullName>
    </submittedName>
</protein>
<proteinExistence type="predicted"/>
<organism evidence="2 3">
    <name type="scientific">Triticum urartu</name>
    <name type="common">Red wild einkorn</name>
    <name type="synonym">Crithodium urartu</name>
    <dbReference type="NCBI Taxonomy" id="4572"/>
    <lineage>
        <taxon>Eukaryota</taxon>
        <taxon>Viridiplantae</taxon>
        <taxon>Streptophyta</taxon>
        <taxon>Embryophyta</taxon>
        <taxon>Tracheophyta</taxon>
        <taxon>Spermatophyta</taxon>
        <taxon>Magnoliopsida</taxon>
        <taxon>Liliopsida</taxon>
        <taxon>Poales</taxon>
        <taxon>Poaceae</taxon>
        <taxon>BOP clade</taxon>
        <taxon>Pooideae</taxon>
        <taxon>Triticodae</taxon>
        <taxon>Triticeae</taxon>
        <taxon>Triticinae</taxon>
        <taxon>Triticum</taxon>
    </lineage>
</organism>
<dbReference type="EnsemblPlants" id="TuG1812S0002887800.01.T01">
    <property type="protein sequence ID" value="TuG1812S0002887800.01.T01.s_cds43822"/>
    <property type="gene ID" value="TuG1812S0002887800.01"/>
</dbReference>
<reference evidence="2" key="2">
    <citation type="submission" date="2022-06" db="UniProtKB">
        <authorList>
            <consortium name="EnsemblPlants"/>
        </authorList>
    </citation>
    <scope>IDENTIFICATION</scope>
</reference>
<feature type="region of interest" description="Disordered" evidence="1">
    <location>
        <begin position="32"/>
        <end position="58"/>
    </location>
</feature>
<keyword evidence="3" id="KW-1185">Reference proteome</keyword>
<evidence type="ECO:0000313" key="3">
    <source>
        <dbReference type="Proteomes" id="UP000015106"/>
    </source>
</evidence>
<dbReference type="Proteomes" id="UP000015106">
    <property type="component" value="Unassembled WGS sequence"/>
</dbReference>
<name>A0A8R7RAJ5_TRIUA</name>
<feature type="region of interest" description="Disordered" evidence="1">
    <location>
        <begin position="71"/>
        <end position="112"/>
    </location>
</feature>
<feature type="compositionally biased region" description="Basic and acidic residues" evidence="1">
    <location>
        <begin position="84"/>
        <end position="112"/>
    </location>
</feature>
<dbReference type="Gramene" id="TuG1812S0002887800.01.T01">
    <property type="protein sequence ID" value="TuG1812S0002887800.01.T01.s_cds43822"/>
    <property type="gene ID" value="TuG1812S0002887800.01"/>
</dbReference>
<reference evidence="3" key="1">
    <citation type="journal article" date="2013" name="Nature">
        <title>Draft genome of the wheat A-genome progenitor Triticum urartu.</title>
        <authorList>
            <person name="Ling H.Q."/>
            <person name="Zhao S."/>
            <person name="Liu D."/>
            <person name="Wang J."/>
            <person name="Sun H."/>
            <person name="Zhang C."/>
            <person name="Fan H."/>
            <person name="Li D."/>
            <person name="Dong L."/>
            <person name="Tao Y."/>
            <person name="Gao C."/>
            <person name="Wu H."/>
            <person name="Li Y."/>
            <person name="Cui Y."/>
            <person name="Guo X."/>
            <person name="Zheng S."/>
            <person name="Wang B."/>
            <person name="Yu K."/>
            <person name="Liang Q."/>
            <person name="Yang W."/>
            <person name="Lou X."/>
            <person name="Chen J."/>
            <person name="Feng M."/>
            <person name="Jian J."/>
            <person name="Zhang X."/>
            <person name="Luo G."/>
            <person name="Jiang Y."/>
            <person name="Liu J."/>
            <person name="Wang Z."/>
            <person name="Sha Y."/>
            <person name="Zhang B."/>
            <person name="Wu H."/>
            <person name="Tang D."/>
            <person name="Shen Q."/>
            <person name="Xue P."/>
            <person name="Zou S."/>
            <person name="Wang X."/>
            <person name="Liu X."/>
            <person name="Wang F."/>
            <person name="Yang Y."/>
            <person name="An X."/>
            <person name="Dong Z."/>
            <person name="Zhang K."/>
            <person name="Zhang X."/>
            <person name="Luo M.C."/>
            <person name="Dvorak J."/>
            <person name="Tong Y."/>
            <person name="Wang J."/>
            <person name="Yang H."/>
            <person name="Li Z."/>
            <person name="Wang D."/>
            <person name="Zhang A."/>
            <person name="Wang J."/>
        </authorList>
    </citation>
    <scope>NUCLEOTIDE SEQUENCE</scope>
    <source>
        <strain evidence="3">cv. G1812</strain>
    </source>
</reference>
<evidence type="ECO:0000256" key="1">
    <source>
        <dbReference type="SAM" id="MobiDB-lite"/>
    </source>
</evidence>
<evidence type="ECO:0000313" key="2">
    <source>
        <dbReference type="EnsemblPlants" id="TuG1812S0002887800.01.T01.s_cds43822"/>
    </source>
</evidence>
<feature type="region of interest" description="Disordered" evidence="1">
    <location>
        <begin position="1"/>
        <end position="20"/>
    </location>
</feature>
<sequence length="196" mass="20110">GEECVEGDGVGWEAGSGRAQGGVECVAKAGAAEERLDEEAGEGGVGRGLVGEEESGEGVVGWVEAEEVGERVERVGEEAGGGEGVREEGEVGRRRLERRRQRDEEAEGGKRVRVAGVEHDGGELVLAEVGEQAGEVEDLGGFRVGREVGGDEVDDGDVGIQGAREEGGQGARRNARHGLGHDPLAPAPGPGLGLDT</sequence>
<accession>A0A8R7RAJ5</accession>
<feature type="compositionally biased region" description="Gly residues" evidence="1">
    <location>
        <begin position="8"/>
        <end position="20"/>
    </location>
</feature>
<feature type="region of interest" description="Disordered" evidence="1">
    <location>
        <begin position="141"/>
        <end position="196"/>
    </location>
</feature>
<dbReference type="AlphaFoldDB" id="A0A8R7RAJ5"/>